<protein>
    <recommendedName>
        <fullName evidence="9">Temptin</fullName>
    </recommendedName>
</protein>
<dbReference type="Gene3D" id="2.60.120.310">
    <property type="entry name" value="Copper type II, ascorbate-dependent monooxygenase, N-terminal domain"/>
    <property type="match status" value="1"/>
</dbReference>
<feature type="domain" description="Temptin Cys/Cys disulfide" evidence="6">
    <location>
        <begin position="18"/>
        <end position="114"/>
    </location>
</feature>
<evidence type="ECO:0000256" key="1">
    <source>
        <dbReference type="ARBA" id="ARBA00023157"/>
    </source>
</evidence>
<organism evidence="7 8">
    <name type="scientific">Littorina saxatilis</name>
    <dbReference type="NCBI Taxonomy" id="31220"/>
    <lineage>
        <taxon>Eukaryota</taxon>
        <taxon>Metazoa</taxon>
        <taxon>Spiralia</taxon>
        <taxon>Lophotrochozoa</taxon>
        <taxon>Mollusca</taxon>
        <taxon>Gastropoda</taxon>
        <taxon>Caenogastropoda</taxon>
        <taxon>Littorinimorpha</taxon>
        <taxon>Littorinoidea</taxon>
        <taxon>Littorinidae</taxon>
        <taxon>Littorina</taxon>
    </lineage>
</organism>
<dbReference type="Pfam" id="PF01082">
    <property type="entry name" value="Cu2_monooxygen"/>
    <property type="match status" value="1"/>
</dbReference>
<dbReference type="EMBL" id="JBAMIC010003494">
    <property type="protein sequence ID" value="KAK7088971.1"/>
    <property type="molecule type" value="Genomic_DNA"/>
</dbReference>
<reference evidence="7 8" key="1">
    <citation type="submission" date="2024-02" db="EMBL/GenBank/DDBJ databases">
        <title>Chromosome-scale genome assembly of the rough periwinkle Littorina saxatilis.</title>
        <authorList>
            <person name="De Jode A."/>
            <person name="Faria R."/>
            <person name="Formenti G."/>
            <person name="Sims Y."/>
            <person name="Smith T.P."/>
            <person name="Tracey A."/>
            <person name="Wood J.M.D."/>
            <person name="Zagrodzka Z.B."/>
            <person name="Johannesson K."/>
            <person name="Butlin R.K."/>
            <person name="Leder E.H."/>
        </authorList>
    </citation>
    <scope>NUCLEOTIDE SEQUENCE [LARGE SCALE GENOMIC DNA]</scope>
    <source>
        <strain evidence="7">Snail1</strain>
        <tissue evidence="7">Muscle</tissue>
    </source>
</reference>
<proteinExistence type="predicted"/>
<dbReference type="GO" id="GO:0004500">
    <property type="term" value="F:dopamine beta-monooxygenase activity"/>
    <property type="evidence" value="ECO:0007669"/>
    <property type="project" value="InterPro"/>
</dbReference>
<dbReference type="Proteomes" id="UP001374579">
    <property type="component" value="Unassembled WGS sequence"/>
</dbReference>
<keyword evidence="2" id="KW-0325">Glycoprotein</keyword>
<accession>A0AAN9ALC3</accession>
<dbReference type="GO" id="GO:0005507">
    <property type="term" value="F:copper ion binding"/>
    <property type="evidence" value="ECO:0007669"/>
    <property type="project" value="InterPro"/>
</dbReference>
<keyword evidence="8" id="KW-1185">Reference proteome</keyword>
<evidence type="ECO:0000313" key="8">
    <source>
        <dbReference type="Proteomes" id="UP001374579"/>
    </source>
</evidence>
<keyword evidence="3" id="KW-0732">Signal</keyword>
<keyword evidence="1" id="KW-1015">Disulfide bond</keyword>
<feature type="chain" id="PRO_5043055194" description="Temptin" evidence="3">
    <location>
        <begin position="19"/>
        <end position="555"/>
    </location>
</feature>
<evidence type="ECO:0000256" key="2">
    <source>
        <dbReference type="ARBA" id="ARBA00023180"/>
    </source>
</evidence>
<evidence type="ECO:0000259" key="5">
    <source>
        <dbReference type="Pfam" id="PF03712"/>
    </source>
</evidence>
<feature type="domain" description="Copper type II ascorbate-dependent monooxygenase C-terminal" evidence="5">
    <location>
        <begin position="285"/>
        <end position="429"/>
    </location>
</feature>
<dbReference type="AlphaFoldDB" id="A0AAN9ALC3"/>
<name>A0AAN9ALC3_9CAEN</name>
<evidence type="ECO:0000313" key="7">
    <source>
        <dbReference type="EMBL" id="KAK7088971.1"/>
    </source>
</evidence>
<feature type="signal peptide" evidence="3">
    <location>
        <begin position="1"/>
        <end position="18"/>
    </location>
</feature>
<evidence type="ECO:0000259" key="6">
    <source>
        <dbReference type="Pfam" id="PF24784"/>
    </source>
</evidence>
<dbReference type="Pfam" id="PF24784">
    <property type="entry name" value="Temptin_C"/>
    <property type="match status" value="1"/>
</dbReference>
<evidence type="ECO:0008006" key="9">
    <source>
        <dbReference type="Google" id="ProtNLM"/>
    </source>
</evidence>
<dbReference type="InterPro" id="IPR000945">
    <property type="entry name" value="DBH-like"/>
</dbReference>
<evidence type="ECO:0000256" key="3">
    <source>
        <dbReference type="SAM" id="SignalP"/>
    </source>
</evidence>
<dbReference type="InterPro" id="IPR057626">
    <property type="entry name" value="S-S_Temptin"/>
</dbReference>
<dbReference type="PANTHER" id="PTHR10157">
    <property type="entry name" value="DOPAMINE BETA HYDROXYLASE RELATED"/>
    <property type="match status" value="1"/>
</dbReference>
<evidence type="ECO:0000259" key="4">
    <source>
        <dbReference type="Pfam" id="PF01082"/>
    </source>
</evidence>
<dbReference type="Pfam" id="PF03712">
    <property type="entry name" value="Cu2_monoox_C"/>
    <property type="match status" value="1"/>
</dbReference>
<dbReference type="Gene3D" id="2.60.120.230">
    <property type="match status" value="1"/>
</dbReference>
<dbReference type="SUPFAM" id="SSF49742">
    <property type="entry name" value="PHM/PNGase F"/>
    <property type="match status" value="2"/>
</dbReference>
<sequence>MSTWTLLIVVMCVPEIVGHEGFRARIPNGYNVPDPCKPNVIWQGVGHKWFGGGGARNPFGKDFANNNLQWNADLCKLDSDGDGRTNGHELGDPDCVWTPGSTPLRTFNITHPGVCTPWGEGECNSKNYGWVCNELHCDYINAPDVRNITIRFPHTKVPAEVTNYYCFNFQLPTDQEYHMIATKPLINNSDVVHHMILTSCEGTVGLINEPQDCIMGTPSCSKAMGIWTVGMTGECINSQAGFRIGKGGTGTVSLQVHWNNPTKNNTWYDSSGLILYYTPVLRKYDAASFSVGQTNLNIPPGMPSVVHQGTCTSRCTKKIFKGPVHVVSSLNHMHNLGIRQNLTRTRSGMAQLIIMDDNPFSFDLPVSHEFTDPIIIEPGDELQTYCTYKSLSRDKTTLFGASTYDEMCFSYLTFFPAENITDSSCIQWQDTDLCDVTGNDCFDGSLFNTSHPNTSAMIEKILAHCNPYGGCRVECPAAIQDILREKPCLTKYWGFLATTFFSMNDAKLLKFVTAVESCGFANHTVMTPTTCSGVLSRVDMKFFAPLIALIFWTYL</sequence>
<gene>
    <name evidence="7" type="ORF">V1264_024852</name>
</gene>
<comment type="caution">
    <text evidence="7">The sequence shown here is derived from an EMBL/GenBank/DDBJ whole genome shotgun (WGS) entry which is preliminary data.</text>
</comment>
<dbReference type="InterPro" id="IPR014784">
    <property type="entry name" value="Cu2_ascorb_mOase-like_C"/>
</dbReference>
<feature type="domain" description="Copper type II ascorbate-dependent monooxygenase N-terminal" evidence="4">
    <location>
        <begin position="149"/>
        <end position="264"/>
    </location>
</feature>
<dbReference type="InterPro" id="IPR036939">
    <property type="entry name" value="Cu2_ascorb_mOase_N_sf"/>
</dbReference>
<dbReference type="InterPro" id="IPR000323">
    <property type="entry name" value="Cu2_ascorb_mOase_N"/>
</dbReference>
<dbReference type="InterPro" id="IPR024548">
    <property type="entry name" value="Cu2_monoox_C"/>
</dbReference>
<dbReference type="PANTHER" id="PTHR10157:SF23">
    <property type="entry name" value="MOXD1 HOMOLOG 1"/>
    <property type="match status" value="1"/>
</dbReference>
<dbReference type="InterPro" id="IPR008977">
    <property type="entry name" value="PHM/PNGase_F_dom_sf"/>
</dbReference>